<evidence type="ECO:0000313" key="1">
    <source>
        <dbReference type="EMBL" id="KAH7844919.1"/>
    </source>
</evidence>
<gene>
    <name evidence="1" type="ORF">Vadar_033162</name>
</gene>
<reference evidence="1 2" key="1">
    <citation type="journal article" date="2021" name="Hortic Res">
        <title>High-quality reference genome and annotation aids understanding of berry development for evergreen blueberry (Vaccinium darrowii).</title>
        <authorList>
            <person name="Yu J."/>
            <person name="Hulse-Kemp A.M."/>
            <person name="Babiker E."/>
            <person name="Staton M."/>
        </authorList>
    </citation>
    <scope>NUCLEOTIDE SEQUENCE [LARGE SCALE GENOMIC DNA]</scope>
    <source>
        <strain evidence="2">cv. NJ 8807/NJ 8810</strain>
        <tissue evidence="1">Young leaf</tissue>
    </source>
</reference>
<evidence type="ECO:0000313" key="2">
    <source>
        <dbReference type="Proteomes" id="UP000828048"/>
    </source>
</evidence>
<proteinExistence type="predicted"/>
<comment type="caution">
    <text evidence="1">The sequence shown here is derived from an EMBL/GenBank/DDBJ whole genome shotgun (WGS) entry which is preliminary data.</text>
</comment>
<accession>A0ACB7XUY6</accession>
<dbReference type="EMBL" id="CM037151">
    <property type="protein sequence ID" value="KAH7844919.1"/>
    <property type="molecule type" value="Genomic_DNA"/>
</dbReference>
<dbReference type="Proteomes" id="UP000828048">
    <property type="component" value="Chromosome 1"/>
</dbReference>
<organism evidence="1 2">
    <name type="scientific">Vaccinium darrowii</name>
    <dbReference type="NCBI Taxonomy" id="229202"/>
    <lineage>
        <taxon>Eukaryota</taxon>
        <taxon>Viridiplantae</taxon>
        <taxon>Streptophyta</taxon>
        <taxon>Embryophyta</taxon>
        <taxon>Tracheophyta</taxon>
        <taxon>Spermatophyta</taxon>
        <taxon>Magnoliopsida</taxon>
        <taxon>eudicotyledons</taxon>
        <taxon>Gunneridae</taxon>
        <taxon>Pentapetalae</taxon>
        <taxon>asterids</taxon>
        <taxon>Ericales</taxon>
        <taxon>Ericaceae</taxon>
        <taxon>Vaccinioideae</taxon>
        <taxon>Vaccinieae</taxon>
        <taxon>Vaccinium</taxon>
    </lineage>
</organism>
<sequence>MCDSVKTLFRKLGVTNSTVYVLDEESTPWGKEIKRALMGSIGSLPVVFIGGELIGDRDRVIKRHSEGKLVKLLEKAGAFNQQR</sequence>
<protein>
    <submittedName>
        <fullName evidence="1">Uncharacterized protein</fullName>
    </submittedName>
</protein>
<keyword evidence="2" id="KW-1185">Reference proteome</keyword>
<name>A0ACB7XUY6_9ERIC</name>